<keyword evidence="3" id="KW-1185">Reference proteome</keyword>
<protein>
    <submittedName>
        <fullName evidence="2">Aste57867_15724 protein</fullName>
    </submittedName>
</protein>
<dbReference type="EMBL" id="CAADRA010005748">
    <property type="protein sequence ID" value="VFT92514.1"/>
    <property type="molecule type" value="Genomic_DNA"/>
</dbReference>
<dbReference type="EMBL" id="VJMH01005727">
    <property type="protein sequence ID" value="KAF0693297.1"/>
    <property type="molecule type" value="Genomic_DNA"/>
</dbReference>
<sequence>MEDNRRVWFVLVDDKGQAYMGMAAHVVNIPSDSVIAEFKDAVKEKCDRQGDDLKGILSFKLHVYANLDELHKENPVPLEEDSAIGTFGLSKKGALYVVVPSHDESSKAMDVTVKESDDKDHLKELTYYQQRGRLIQDNCKEVCDAILNKVEEFYALTDLPLPFICVEGSSGMGKSQLAFALQGRRPYFYWIATPIGVDSQQIYKNFASISRRFDYFVGLDDPRTKREDAILNSMSSIYEDGELWTYGFIRSLLDYCNSGNFANGRCPYKDC</sequence>
<reference evidence="1" key="2">
    <citation type="submission" date="2019-06" db="EMBL/GenBank/DDBJ databases">
        <title>Genomics analysis of Aphanomyces spp. identifies a new class of oomycete effector associated with host adaptation.</title>
        <authorList>
            <person name="Gaulin E."/>
        </authorList>
    </citation>
    <scope>NUCLEOTIDE SEQUENCE</scope>
    <source>
        <strain evidence="1">CBS 578.67</strain>
    </source>
</reference>
<dbReference type="AlphaFoldDB" id="A0A485L4R8"/>
<evidence type="ECO:0000313" key="2">
    <source>
        <dbReference type="EMBL" id="VFT92514.1"/>
    </source>
</evidence>
<reference evidence="2 3" key="1">
    <citation type="submission" date="2019-03" db="EMBL/GenBank/DDBJ databases">
        <authorList>
            <person name="Gaulin E."/>
            <person name="Dumas B."/>
        </authorList>
    </citation>
    <scope>NUCLEOTIDE SEQUENCE [LARGE SCALE GENOMIC DNA]</scope>
    <source>
        <strain evidence="2">CBS 568.67</strain>
    </source>
</reference>
<gene>
    <name evidence="2" type="primary">Aste57867_15724</name>
    <name evidence="1" type="ORF">As57867_015668</name>
    <name evidence="2" type="ORF">ASTE57867_15724</name>
</gene>
<dbReference type="Proteomes" id="UP000332933">
    <property type="component" value="Unassembled WGS sequence"/>
</dbReference>
<accession>A0A485L4R8</accession>
<proteinExistence type="predicted"/>
<evidence type="ECO:0000313" key="3">
    <source>
        <dbReference type="Proteomes" id="UP000332933"/>
    </source>
</evidence>
<evidence type="ECO:0000313" key="1">
    <source>
        <dbReference type="EMBL" id="KAF0693297.1"/>
    </source>
</evidence>
<dbReference type="OrthoDB" id="79506at2759"/>
<organism evidence="2 3">
    <name type="scientific">Aphanomyces stellatus</name>
    <dbReference type="NCBI Taxonomy" id="120398"/>
    <lineage>
        <taxon>Eukaryota</taxon>
        <taxon>Sar</taxon>
        <taxon>Stramenopiles</taxon>
        <taxon>Oomycota</taxon>
        <taxon>Saprolegniomycetes</taxon>
        <taxon>Saprolegniales</taxon>
        <taxon>Verrucalvaceae</taxon>
        <taxon>Aphanomyces</taxon>
    </lineage>
</organism>
<name>A0A485L4R8_9STRA</name>